<comment type="caution">
    <text evidence="1">The sequence shown here is derived from an EMBL/GenBank/DDBJ whole genome shotgun (WGS) entry which is preliminary data.</text>
</comment>
<protein>
    <submittedName>
        <fullName evidence="1">Uncharacterized protein</fullName>
    </submittedName>
</protein>
<proteinExistence type="predicted"/>
<accession>A0ABV5D871</accession>
<gene>
    <name evidence="1" type="ORF">VSS30_08770</name>
</gene>
<organism evidence="1 2">
    <name type="scientific">Streptomyces parvulus</name>
    <dbReference type="NCBI Taxonomy" id="146923"/>
    <lineage>
        <taxon>Bacteria</taxon>
        <taxon>Bacillati</taxon>
        <taxon>Actinomycetota</taxon>
        <taxon>Actinomycetes</taxon>
        <taxon>Kitasatosporales</taxon>
        <taxon>Streptomycetaceae</taxon>
        <taxon>Streptomyces</taxon>
    </lineage>
</organism>
<evidence type="ECO:0000313" key="1">
    <source>
        <dbReference type="EMBL" id="MFB8748898.1"/>
    </source>
</evidence>
<reference evidence="1 2" key="1">
    <citation type="submission" date="2024-01" db="EMBL/GenBank/DDBJ databases">
        <title>Genome mining of biosynthetic gene clusters to explore secondary metabolites of Streptomyces sp.</title>
        <authorList>
            <person name="Baig A."/>
            <person name="Ajitkumar Shintre N."/>
            <person name="Kumar H."/>
            <person name="Anbarasu A."/>
            <person name="Ramaiah S."/>
        </authorList>
    </citation>
    <scope>NUCLEOTIDE SEQUENCE [LARGE SCALE GENOMIC DNA]</scope>
    <source>
        <strain evidence="1 2">A03</strain>
    </source>
</reference>
<dbReference type="EMBL" id="JAYMRR010000004">
    <property type="protein sequence ID" value="MFB8748898.1"/>
    <property type="molecule type" value="Genomic_DNA"/>
</dbReference>
<evidence type="ECO:0000313" key="2">
    <source>
        <dbReference type="Proteomes" id="UP001585018"/>
    </source>
</evidence>
<sequence length="113" mass="11358">MPVIQVTAPSAGPDRDAARLTALCRAVAGELGLPGSGVVAALAPVSVTVTGETPVAAWPLAVVHGSPRPAAAMDAALRALGRAMAEEWGVPQGEVWTEWSAGRLVPVTGEARG</sequence>
<name>A0ABV5D871_9ACTN</name>
<dbReference type="Proteomes" id="UP001585018">
    <property type="component" value="Unassembled WGS sequence"/>
</dbReference>
<dbReference type="RefSeq" id="WP_230070209.1">
    <property type="nucleotide sequence ID" value="NZ_JAJJMU010000005.1"/>
</dbReference>
<keyword evidence="2" id="KW-1185">Reference proteome</keyword>